<dbReference type="KEGG" id="vg:65132307"/>
<sequence>MRVKSVEQLVPFISQVGFPIFVAVFMMTKVTSTLDGVKEAITDLKIVIEKMEDEK</sequence>
<evidence type="ECO:0000313" key="3">
    <source>
        <dbReference type="Proteomes" id="UP000593635"/>
    </source>
</evidence>
<keyword evidence="1" id="KW-0472">Membrane</keyword>
<keyword evidence="1" id="KW-1133">Transmembrane helix</keyword>
<dbReference type="InterPro" id="IPR024419">
    <property type="entry name" value="YvrJ"/>
</dbReference>
<accession>A0A7M1RPS7</accession>
<dbReference type="RefSeq" id="YP_010113769.1">
    <property type="nucleotide sequence ID" value="NC_055908.1"/>
</dbReference>
<protein>
    <submittedName>
        <fullName evidence="2">Uncharacterized protein</fullName>
    </submittedName>
</protein>
<evidence type="ECO:0000256" key="1">
    <source>
        <dbReference type="SAM" id="Phobius"/>
    </source>
</evidence>
<dbReference type="GeneID" id="65132307"/>
<dbReference type="EMBL" id="MW012634">
    <property type="protein sequence ID" value="QOR56288.1"/>
    <property type="molecule type" value="Genomic_DNA"/>
</dbReference>
<organism evidence="2 3">
    <name type="scientific">Bacillus phage DLc1</name>
    <dbReference type="NCBI Taxonomy" id="2777318"/>
    <lineage>
        <taxon>Viruses</taxon>
        <taxon>Duplodnaviria</taxon>
        <taxon>Heunggongvirae</taxon>
        <taxon>Uroviricota</taxon>
        <taxon>Caudoviricetes</taxon>
        <taxon>Salasmaviridae</taxon>
        <taxon>Huangshavirus</taxon>
        <taxon>Huangshavirus dlcuna</taxon>
    </lineage>
</organism>
<proteinExistence type="predicted"/>
<name>A0A7M1RPS7_9CAUD</name>
<keyword evidence="3" id="KW-1185">Reference proteome</keyword>
<dbReference type="Proteomes" id="UP000593635">
    <property type="component" value="Segment"/>
</dbReference>
<evidence type="ECO:0000313" key="2">
    <source>
        <dbReference type="EMBL" id="QOR56288.1"/>
    </source>
</evidence>
<keyword evidence="1" id="KW-0812">Transmembrane</keyword>
<feature type="transmembrane region" description="Helical" evidence="1">
    <location>
        <begin position="9"/>
        <end position="28"/>
    </location>
</feature>
<reference evidence="2 3" key="1">
    <citation type="submission" date="2020-09" db="EMBL/GenBank/DDBJ databases">
        <authorList>
            <person name="Li C."/>
            <person name="Ding Y."/>
            <person name="Wu Q."/>
        </authorList>
    </citation>
    <scope>NUCLEOTIDE SEQUENCE [LARGE SCALE GENOMIC DNA]</scope>
</reference>
<dbReference type="Pfam" id="PF12841">
    <property type="entry name" value="YvrJ"/>
    <property type="match status" value="1"/>
</dbReference>